<name>A0A1I7MDQ0_9MICC</name>
<reference evidence="2 3" key="1">
    <citation type="submission" date="2016-10" db="EMBL/GenBank/DDBJ databases">
        <authorList>
            <person name="de Groot N.N."/>
        </authorList>
    </citation>
    <scope>NUCLEOTIDE SEQUENCE [LARGE SCALE GENOMIC DNA]</scope>
    <source>
        <strain evidence="2 3">CGMCC 1.7054</strain>
    </source>
</reference>
<dbReference type="OrthoDB" id="4939369at2"/>
<accession>A0A1I7MDQ0</accession>
<dbReference type="EMBL" id="FPCG01000001">
    <property type="protein sequence ID" value="SFV20055.1"/>
    <property type="molecule type" value="Genomic_DNA"/>
</dbReference>
<protein>
    <submittedName>
        <fullName evidence="2">Uncharacterized protein</fullName>
    </submittedName>
</protein>
<keyword evidence="3" id="KW-1185">Reference proteome</keyword>
<organism evidence="2 3">
    <name type="scientific">Micrococcus terreus</name>
    <dbReference type="NCBI Taxonomy" id="574650"/>
    <lineage>
        <taxon>Bacteria</taxon>
        <taxon>Bacillati</taxon>
        <taxon>Actinomycetota</taxon>
        <taxon>Actinomycetes</taxon>
        <taxon>Micrococcales</taxon>
        <taxon>Micrococcaceae</taxon>
        <taxon>Micrococcus</taxon>
    </lineage>
</organism>
<feature type="region of interest" description="Disordered" evidence="1">
    <location>
        <begin position="1"/>
        <end position="20"/>
    </location>
</feature>
<sequence length="146" mass="16032">MDSTAMTDHHGPQGSGRMMPGRRATVLVVVPGSDQDQALRESMGWVAAFEEDCGLVMDRSATELYAVARAADLKRPLMPPRETTTSLEIDFICVGGRWFHPDDCPPCPPDTNGATAWAWAYYQLIMGAEDDSLCTLWDLMPLPAMV</sequence>
<gene>
    <name evidence="2" type="ORF">SAMN04487966_10169</name>
</gene>
<evidence type="ECO:0000313" key="3">
    <source>
        <dbReference type="Proteomes" id="UP000198881"/>
    </source>
</evidence>
<dbReference type="Proteomes" id="UP000198881">
    <property type="component" value="Unassembled WGS sequence"/>
</dbReference>
<dbReference type="AlphaFoldDB" id="A0A1I7MDQ0"/>
<evidence type="ECO:0000313" key="2">
    <source>
        <dbReference type="EMBL" id="SFV20055.1"/>
    </source>
</evidence>
<evidence type="ECO:0000256" key="1">
    <source>
        <dbReference type="SAM" id="MobiDB-lite"/>
    </source>
</evidence>
<dbReference type="RefSeq" id="WP_091692735.1">
    <property type="nucleotide sequence ID" value="NZ_FPCG01000001.1"/>
</dbReference>
<proteinExistence type="predicted"/>